<sequence>MWSKALIGLIIGRIATTLIGSTMSVSIGWHLYESTGEAFDLALVGIFQIVPVISLFLVAGWAADNFSRKSILLLSASLQLFVVLAVAILMNQPELNKWALFLSLSVLGAGRAFFAPAIQSVLPNIVSTDHLGRAVAAISSMWNIALTVGPFLAGVLLAMLDRQLYWVLIIFGLFTLGGFSLLPALKIHSERKLDLKDIFSGVHYLMHNNVVRGALFTDLVVILCGSVMAILPVFVKDVLHEGPETLGLLRAMPAVGATIIGLTMVRRKRAIERNGPLLFWSLLIFSFSIIGFAFSQNLYVACFALLIYGGSDMISVVIRSSVVQIMTPDALRGRVSAVNSLFIASSNELGDFRSGSVTAAIGPVACAVTGGVMSLGVVLLFRKTFRPLFELQKIEPPELSKPE</sequence>
<feature type="transmembrane region" description="Helical" evidence="7">
    <location>
        <begin position="71"/>
        <end position="92"/>
    </location>
</feature>
<keyword evidence="5 7" id="KW-1133">Transmembrane helix</keyword>
<evidence type="ECO:0000256" key="7">
    <source>
        <dbReference type="SAM" id="Phobius"/>
    </source>
</evidence>
<feature type="transmembrane region" description="Helical" evidence="7">
    <location>
        <begin position="38"/>
        <end position="59"/>
    </location>
</feature>
<dbReference type="SUPFAM" id="SSF103473">
    <property type="entry name" value="MFS general substrate transporter"/>
    <property type="match status" value="1"/>
</dbReference>
<comment type="subcellular location">
    <subcellularLocation>
        <location evidence="1">Cell membrane</location>
        <topology evidence="1">Multi-pass membrane protein</topology>
    </subcellularLocation>
</comment>
<accession>A0A1E7Z8Y1</accession>
<evidence type="ECO:0000256" key="3">
    <source>
        <dbReference type="ARBA" id="ARBA00022475"/>
    </source>
</evidence>
<dbReference type="PANTHER" id="PTHR23513">
    <property type="entry name" value="INTEGRAL MEMBRANE EFFLUX PROTEIN-RELATED"/>
    <property type="match status" value="1"/>
</dbReference>
<keyword evidence="2" id="KW-0813">Transport</keyword>
<dbReference type="EMBL" id="MDHN01000032">
    <property type="protein sequence ID" value="OFC69979.1"/>
    <property type="molecule type" value="Genomic_DNA"/>
</dbReference>
<evidence type="ECO:0000256" key="2">
    <source>
        <dbReference type="ARBA" id="ARBA00022448"/>
    </source>
</evidence>
<feature type="transmembrane region" description="Helical" evidence="7">
    <location>
        <begin position="134"/>
        <end position="158"/>
    </location>
</feature>
<dbReference type="InterPro" id="IPR036259">
    <property type="entry name" value="MFS_trans_sf"/>
</dbReference>
<evidence type="ECO:0000256" key="5">
    <source>
        <dbReference type="ARBA" id="ARBA00022989"/>
    </source>
</evidence>
<dbReference type="GO" id="GO:0022857">
    <property type="term" value="F:transmembrane transporter activity"/>
    <property type="evidence" value="ECO:0007669"/>
    <property type="project" value="InterPro"/>
</dbReference>
<dbReference type="InterPro" id="IPR010290">
    <property type="entry name" value="TM_effector"/>
</dbReference>
<reference evidence="9 10" key="1">
    <citation type="submission" date="2016-08" db="EMBL/GenBank/DDBJ databases">
        <authorList>
            <person name="Seilhamer J.J."/>
        </authorList>
    </citation>
    <scope>NUCLEOTIDE SEQUENCE [LARGE SCALE GENOMIC DNA]</scope>
    <source>
        <strain evidence="9 10">KCTC 42603</strain>
    </source>
</reference>
<gene>
    <name evidence="9" type="ORF">BFC18_15475</name>
</gene>
<name>A0A1E7Z8Y1_9ALTE</name>
<comment type="caution">
    <text evidence="9">The sequence shown here is derived from an EMBL/GenBank/DDBJ whole genome shotgun (WGS) entry which is preliminary data.</text>
</comment>
<dbReference type="STRING" id="1656094.BFC18_15475"/>
<dbReference type="InterPro" id="IPR020846">
    <property type="entry name" value="MFS_dom"/>
</dbReference>
<feature type="transmembrane region" description="Helical" evidence="7">
    <location>
        <begin position="164"/>
        <end position="185"/>
    </location>
</feature>
<keyword evidence="6 7" id="KW-0472">Membrane</keyword>
<keyword evidence="4 7" id="KW-0812">Transmembrane</keyword>
<dbReference type="Gene3D" id="1.20.1250.20">
    <property type="entry name" value="MFS general substrate transporter like domains"/>
    <property type="match status" value="1"/>
</dbReference>
<evidence type="ECO:0000256" key="4">
    <source>
        <dbReference type="ARBA" id="ARBA00022692"/>
    </source>
</evidence>
<evidence type="ECO:0000256" key="6">
    <source>
        <dbReference type="ARBA" id="ARBA00023136"/>
    </source>
</evidence>
<evidence type="ECO:0000259" key="8">
    <source>
        <dbReference type="PROSITE" id="PS50850"/>
    </source>
</evidence>
<dbReference type="Proteomes" id="UP000175691">
    <property type="component" value="Unassembled WGS sequence"/>
</dbReference>
<dbReference type="PROSITE" id="PS50850">
    <property type="entry name" value="MFS"/>
    <property type="match status" value="1"/>
</dbReference>
<dbReference type="PANTHER" id="PTHR23513:SF9">
    <property type="entry name" value="ENTEROBACTIN EXPORTER ENTS"/>
    <property type="match status" value="1"/>
</dbReference>
<evidence type="ECO:0000313" key="9">
    <source>
        <dbReference type="EMBL" id="OFC69979.1"/>
    </source>
</evidence>
<organism evidence="9 10">
    <name type="scientific">Alteromonas confluentis</name>
    <dbReference type="NCBI Taxonomy" id="1656094"/>
    <lineage>
        <taxon>Bacteria</taxon>
        <taxon>Pseudomonadati</taxon>
        <taxon>Pseudomonadota</taxon>
        <taxon>Gammaproteobacteria</taxon>
        <taxon>Alteromonadales</taxon>
        <taxon>Alteromonadaceae</taxon>
        <taxon>Alteromonas/Salinimonas group</taxon>
        <taxon>Alteromonas</taxon>
    </lineage>
</organism>
<proteinExistence type="predicted"/>
<feature type="transmembrane region" description="Helical" evidence="7">
    <location>
        <begin position="277"/>
        <end position="308"/>
    </location>
</feature>
<feature type="domain" description="Major facilitator superfamily (MFS) profile" evidence="8">
    <location>
        <begin position="1"/>
        <end position="190"/>
    </location>
</feature>
<dbReference type="OrthoDB" id="7283966at2"/>
<keyword evidence="10" id="KW-1185">Reference proteome</keyword>
<dbReference type="CDD" id="cd06173">
    <property type="entry name" value="MFS_MefA_like"/>
    <property type="match status" value="1"/>
</dbReference>
<feature type="transmembrane region" description="Helical" evidence="7">
    <location>
        <begin position="360"/>
        <end position="381"/>
    </location>
</feature>
<dbReference type="GO" id="GO:0005886">
    <property type="term" value="C:plasma membrane"/>
    <property type="evidence" value="ECO:0007669"/>
    <property type="project" value="UniProtKB-SubCell"/>
</dbReference>
<evidence type="ECO:0000256" key="1">
    <source>
        <dbReference type="ARBA" id="ARBA00004651"/>
    </source>
</evidence>
<dbReference type="RefSeq" id="WP_070126227.1">
    <property type="nucleotide sequence ID" value="NZ_MDHN01000032.1"/>
</dbReference>
<feature type="transmembrane region" description="Helical" evidence="7">
    <location>
        <begin position="247"/>
        <end position="265"/>
    </location>
</feature>
<feature type="transmembrane region" description="Helical" evidence="7">
    <location>
        <begin position="98"/>
        <end position="122"/>
    </location>
</feature>
<dbReference type="Pfam" id="PF05977">
    <property type="entry name" value="MFS_3"/>
    <property type="match status" value="1"/>
</dbReference>
<evidence type="ECO:0000313" key="10">
    <source>
        <dbReference type="Proteomes" id="UP000175691"/>
    </source>
</evidence>
<feature type="transmembrane region" description="Helical" evidence="7">
    <location>
        <begin position="7"/>
        <end position="32"/>
    </location>
</feature>
<dbReference type="AlphaFoldDB" id="A0A1E7Z8Y1"/>
<keyword evidence="3" id="KW-1003">Cell membrane</keyword>
<protein>
    <recommendedName>
        <fullName evidence="8">Major facilitator superfamily (MFS) profile domain-containing protein</fullName>
    </recommendedName>
</protein>
<feature type="transmembrane region" description="Helical" evidence="7">
    <location>
        <begin position="215"/>
        <end position="235"/>
    </location>
</feature>